<comment type="subcellular location">
    <subcellularLocation>
        <location evidence="3">Chromosome</location>
        <location evidence="3">Centromere</location>
    </subcellularLocation>
    <subcellularLocation>
        <location evidence="2">Nucleus</location>
    </subcellularLocation>
</comment>
<dbReference type="InterPro" id="IPR039110">
    <property type="entry name" value="KNL2-like"/>
</dbReference>
<keyword evidence="12" id="KW-0131">Cell cycle</keyword>
<dbReference type="GO" id="GO:0005634">
    <property type="term" value="C:nucleus"/>
    <property type="evidence" value="ECO:0007669"/>
    <property type="project" value="UniProtKB-SubCell"/>
</dbReference>
<evidence type="ECO:0000256" key="14">
    <source>
        <dbReference type="ARBA" id="ARBA00063953"/>
    </source>
</evidence>
<keyword evidence="6" id="KW-0597">Phosphoprotein</keyword>
<evidence type="ECO:0000259" key="18">
    <source>
        <dbReference type="SMART" id="SM00717"/>
    </source>
</evidence>
<keyword evidence="4" id="KW-0158">Chromosome</keyword>
<dbReference type="FunFam" id="1.10.10.60:FF:000273">
    <property type="entry name" value="MIS18 binding protein 1"/>
    <property type="match status" value="1"/>
</dbReference>
<comment type="function">
    <text evidence="1">Required for recruitment of CENPA to centromeres and normal chromosome segregation during mitosis.</text>
</comment>
<proteinExistence type="predicted"/>
<evidence type="ECO:0000256" key="11">
    <source>
        <dbReference type="ARBA" id="ARBA00023242"/>
    </source>
</evidence>
<dbReference type="InterPro" id="IPR009057">
    <property type="entry name" value="Homeodomain-like_sf"/>
</dbReference>
<evidence type="ECO:0000256" key="5">
    <source>
        <dbReference type="ARBA" id="ARBA00022499"/>
    </source>
</evidence>
<dbReference type="SMART" id="SM00717">
    <property type="entry name" value="SANT"/>
    <property type="match status" value="1"/>
</dbReference>
<evidence type="ECO:0000256" key="16">
    <source>
        <dbReference type="ARBA" id="ARBA00079617"/>
    </source>
</evidence>
<keyword evidence="7" id="KW-0132">Cell division</keyword>
<dbReference type="RefSeq" id="XP_023579509.1">
    <property type="nucleotide sequence ID" value="XM_023723741.1"/>
</dbReference>
<name>A0A6P6F5C3_OCTDE</name>
<evidence type="ECO:0000313" key="20">
    <source>
        <dbReference type="RefSeq" id="XP_023579509.1"/>
    </source>
</evidence>
<accession>A0A6P6F5C3</accession>
<evidence type="ECO:0000256" key="12">
    <source>
        <dbReference type="ARBA" id="ARBA00023306"/>
    </source>
</evidence>
<dbReference type="PANTHER" id="PTHR16124">
    <property type="entry name" value="MIS18-BINDING PROTEIN 1"/>
    <property type="match status" value="1"/>
</dbReference>
<dbReference type="FunCoup" id="A0A6P6F5C3">
    <property type="interactions" value="803"/>
</dbReference>
<dbReference type="GO" id="GO:0003677">
    <property type="term" value="F:DNA binding"/>
    <property type="evidence" value="ECO:0007669"/>
    <property type="project" value="UniProtKB-KW"/>
</dbReference>
<dbReference type="GeneID" id="101580381"/>
<evidence type="ECO:0000256" key="4">
    <source>
        <dbReference type="ARBA" id="ARBA00022454"/>
    </source>
</evidence>
<feature type="compositionally biased region" description="Polar residues" evidence="17">
    <location>
        <begin position="780"/>
        <end position="793"/>
    </location>
</feature>
<dbReference type="CDD" id="cd00167">
    <property type="entry name" value="SANT"/>
    <property type="match status" value="1"/>
</dbReference>
<keyword evidence="10" id="KW-0238">DNA-binding</keyword>
<feature type="region of interest" description="Disordered" evidence="17">
    <location>
        <begin position="742"/>
        <end position="847"/>
    </location>
</feature>
<dbReference type="SUPFAM" id="SSF46689">
    <property type="entry name" value="Homeodomain-like"/>
    <property type="match status" value="1"/>
</dbReference>
<feature type="compositionally biased region" description="Polar residues" evidence="17">
    <location>
        <begin position="829"/>
        <end position="843"/>
    </location>
</feature>
<evidence type="ECO:0000313" key="19">
    <source>
        <dbReference type="Proteomes" id="UP000515203"/>
    </source>
</evidence>
<feature type="compositionally biased region" description="Basic and acidic residues" evidence="17">
    <location>
        <begin position="654"/>
        <end position="667"/>
    </location>
</feature>
<keyword evidence="9" id="KW-0832">Ubl conjugation</keyword>
<dbReference type="CTD" id="55320"/>
<evidence type="ECO:0000256" key="8">
    <source>
        <dbReference type="ARBA" id="ARBA00022776"/>
    </source>
</evidence>
<organism evidence="19 20">
    <name type="scientific">Octodon degus</name>
    <name type="common">Degu</name>
    <name type="synonym">Sciurus degus</name>
    <dbReference type="NCBI Taxonomy" id="10160"/>
    <lineage>
        <taxon>Eukaryota</taxon>
        <taxon>Metazoa</taxon>
        <taxon>Chordata</taxon>
        <taxon>Craniata</taxon>
        <taxon>Vertebrata</taxon>
        <taxon>Euteleostomi</taxon>
        <taxon>Mammalia</taxon>
        <taxon>Eutheria</taxon>
        <taxon>Euarchontoglires</taxon>
        <taxon>Glires</taxon>
        <taxon>Rodentia</taxon>
        <taxon>Hystricomorpha</taxon>
        <taxon>Octodontidae</taxon>
        <taxon>Octodon</taxon>
    </lineage>
</organism>
<dbReference type="Pfam" id="PF09133">
    <property type="entry name" value="SANTA"/>
    <property type="match status" value="1"/>
</dbReference>
<evidence type="ECO:0000256" key="2">
    <source>
        <dbReference type="ARBA" id="ARBA00004123"/>
    </source>
</evidence>
<keyword evidence="19" id="KW-1185">Reference proteome</keyword>
<dbReference type="GO" id="GO:0000775">
    <property type="term" value="C:chromosome, centromeric region"/>
    <property type="evidence" value="ECO:0007669"/>
    <property type="project" value="UniProtKB-SubCell"/>
</dbReference>
<sequence length="1106" mass="125345">MSGTPLKHPGIHLSSQLSSPRRNMPRDAVYLDDIPENTLTPVKDLVKYQNLKLKDHKRKQFLEMTTFNNKNVFHSTMLTEPATSNSYLDISAIRPNNSGLKNKAVYESPAKVFQRMKEKVLREEQERALRGSRMLEPPNSENKKCFTPNKEEKRPLQATLLCEEKENNRSFHSAPVQEVSLQSSVFLPFKQKIQHQQEKQTQLHNLTYELSALSEERECVLPTRVSNKDLARAQLTKQIHHSKENIVEITKSKKDAAILEGVHSAYEKSQDTDVETSSPTNCILVKSGSEGIVSNSDMIIDGTSQGENGEQNEKTVSAETSLPSPMEDTCRIVLASPRLHLTIPRRSKRNISKLSPPSLFQAITQEVKKNKVIQLQEWMIKVINDNTAICVEGKLTDMPHVYWHSNVIVERLKHNELRTSSGNIYILKGLIDQISMKEAGYPYYLTRKFMFGFPKNWKVYIADFLEQLRADEGKRKKAREKQKTTSSVSNLAKSVKKNGENQTFDLQTTSATSDHDCDDFELKTNMRRRLPRTIKVNISYSNNQHKPPAMLPGDQVNSIDNEGGHHLSNELLSLGLSYEGKERTEESNVSTDILTSREQISLGEERKYMTINQKEACILLTPLKTRKRIEQRCMKHNLSYSSTRAAADFPAPEQQEKCELDSSESRVRKPTGTSGNASEGSVDRSENKEDCCERDLLTINRKVKIPSPRNKCLGVPDFKKNTRLPSKLKKIENQVAVSFYNRESSSDLSSEESETEKEIRRKAIRKNRARNNKETVARLSKNQKSSAGNNTIVSSESETEESKAEFHLKHKKARSSVTDTLQRRAGRNEFSTEAAGSTRTNKQLAGLPGLNQDEEWDEKELQKLHCAFASLPKHKPGFWSDVALAVGSRTAEECQKKYIEDSKGKVSQRNTTKRKRALPKGQDGERHSANTKTVQITAKVGTLKRKQQMRDFLEQMPKDDHDDFFSATPVRNHRVLLPSFWNSQDGDDILPALDKDPTTPSSVTFPLAKTPQCQHVSPGMLASIKRDDCDKYVSRIQKNHKSNGGMAWGNIKKKKVETVLSSPTSRKTLFNRDLGENSGIGKLFTDAMESLDEEEKDYYFSNSDSP</sequence>
<evidence type="ECO:0000256" key="13">
    <source>
        <dbReference type="ARBA" id="ARBA00023328"/>
    </source>
</evidence>
<dbReference type="GO" id="GO:0051301">
    <property type="term" value="P:cell division"/>
    <property type="evidence" value="ECO:0007669"/>
    <property type="project" value="UniProtKB-KW"/>
</dbReference>
<evidence type="ECO:0000256" key="6">
    <source>
        <dbReference type="ARBA" id="ARBA00022553"/>
    </source>
</evidence>
<dbReference type="InParanoid" id="A0A6P6F5C3"/>
<protein>
    <recommendedName>
        <fullName evidence="15">Mis18-binding protein 1</fullName>
    </recommendedName>
    <alternativeName>
        <fullName evidence="16">Kinetochore-associated protein KNL-2 homolog</fullName>
    </alternativeName>
</protein>
<dbReference type="Proteomes" id="UP000515203">
    <property type="component" value="Unplaced"/>
</dbReference>
<feature type="region of interest" description="Disordered" evidence="17">
    <location>
        <begin position="901"/>
        <end position="930"/>
    </location>
</feature>
<feature type="region of interest" description="Disordered" evidence="17">
    <location>
        <begin position="1"/>
        <end position="23"/>
    </location>
</feature>
<dbReference type="PANTHER" id="PTHR16124:SF3">
    <property type="entry name" value="MIS18-BINDING PROTEIN 1"/>
    <property type="match status" value="1"/>
</dbReference>
<evidence type="ECO:0000256" key="9">
    <source>
        <dbReference type="ARBA" id="ARBA00022843"/>
    </source>
</evidence>
<evidence type="ECO:0000256" key="15">
    <source>
        <dbReference type="ARBA" id="ARBA00069467"/>
    </source>
</evidence>
<dbReference type="OrthoDB" id="118550at2759"/>
<evidence type="ECO:0000256" key="17">
    <source>
        <dbReference type="SAM" id="MobiDB-lite"/>
    </source>
</evidence>
<reference evidence="20" key="1">
    <citation type="submission" date="2025-08" db="UniProtKB">
        <authorList>
            <consortium name="RefSeq"/>
        </authorList>
    </citation>
    <scope>IDENTIFICATION</scope>
</reference>
<feature type="region of interest" description="Disordered" evidence="17">
    <location>
        <begin position="644"/>
        <end position="686"/>
    </location>
</feature>
<feature type="domain" description="Myb-like" evidence="18">
    <location>
        <begin position="852"/>
        <end position="904"/>
    </location>
</feature>
<gene>
    <name evidence="20" type="primary">Mis18bp1</name>
</gene>
<keyword evidence="8" id="KW-0498">Mitosis</keyword>
<comment type="subunit">
    <text evidence="14">Interacts with SP1. Interacts with MIS18A. Identified in a complex containing MIS18A, OIP5/MIS18B, MIS18BP1, RBBP7 and RBBP4. Interacts with KAT7/HBO1. Interacts (via N-terminus) with FLNA (via N-terminus).</text>
</comment>
<evidence type="ECO:0000256" key="1">
    <source>
        <dbReference type="ARBA" id="ARBA00003694"/>
    </source>
</evidence>
<dbReference type="AlphaFoldDB" id="A0A6P6F5C3"/>
<dbReference type="InterPro" id="IPR001005">
    <property type="entry name" value="SANT/Myb"/>
</dbReference>
<evidence type="ECO:0000256" key="7">
    <source>
        <dbReference type="ARBA" id="ARBA00022618"/>
    </source>
</evidence>
<dbReference type="Gene3D" id="1.10.10.60">
    <property type="entry name" value="Homeodomain-like"/>
    <property type="match status" value="1"/>
</dbReference>
<keyword evidence="11" id="KW-0539">Nucleus</keyword>
<evidence type="ECO:0000256" key="3">
    <source>
        <dbReference type="ARBA" id="ARBA00004584"/>
    </source>
</evidence>
<feature type="region of interest" description="Disordered" evidence="17">
    <location>
        <begin position="301"/>
        <end position="323"/>
    </location>
</feature>
<evidence type="ECO:0000256" key="10">
    <source>
        <dbReference type="ARBA" id="ARBA00023125"/>
    </source>
</evidence>
<dbReference type="InterPro" id="IPR015216">
    <property type="entry name" value="SANTA"/>
</dbReference>
<keyword evidence="13" id="KW-0137">Centromere</keyword>
<keyword evidence="5" id="KW-1017">Isopeptide bond</keyword>